<dbReference type="SUPFAM" id="SSF46785">
    <property type="entry name" value="Winged helix' DNA-binding domain"/>
    <property type="match status" value="1"/>
</dbReference>
<dbReference type="PATRIC" id="fig|1136941.3.peg.3780"/>
<dbReference type="Pfam" id="PF09339">
    <property type="entry name" value="HTH_IclR"/>
    <property type="match status" value="1"/>
</dbReference>
<reference evidence="7" key="1">
    <citation type="submission" date="2015-06" db="EMBL/GenBank/DDBJ databases">
        <title>Complete genome sequence and metabolic analysis of phthalate degradation pathway in Gordonia sp. QH-11.</title>
        <authorList>
            <person name="Jin D."/>
            <person name="Kong X."/>
            <person name="Bai Z."/>
        </authorList>
    </citation>
    <scope>NUCLEOTIDE SEQUENCE [LARGE SCALE GENOMIC DNA]</scope>
    <source>
        <strain evidence="7">QH-11</strain>
    </source>
</reference>
<dbReference type="RefSeq" id="WP_062394219.1">
    <property type="nucleotide sequence ID" value="NZ_CP011853.1"/>
</dbReference>
<dbReference type="InterPro" id="IPR005471">
    <property type="entry name" value="Tscrpt_reg_IclR_N"/>
</dbReference>
<dbReference type="PROSITE" id="PS51077">
    <property type="entry name" value="HTH_ICLR"/>
    <property type="match status" value="1"/>
</dbReference>
<evidence type="ECO:0000256" key="3">
    <source>
        <dbReference type="ARBA" id="ARBA00023163"/>
    </source>
</evidence>
<keyword evidence="3" id="KW-0804">Transcription</keyword>
<dbReference type="InterPro" id="IPR036390">
    <property type="entry name" value="WH_DNA-bd_sf"/>
</dbReference>
<proteinExistence type="predicted"/>
<evidence type="ECO:0000313" key="6">
    <source>
        <dbReference type="EMBL" id="ALG86118.1"/>
    </source>
</evidence>
<dbReference type="SMART" id="SM00346">
    <property type="entry name" value="HTH_ICLR"/>
    <property type="match status" value="1"/>
</dbReference>
<keyword evidence="7" id="KW-1185">Reference proteome</keyword>
<dbReference type="Proteomes" id="UP000063789">
    <property type="component" value="Chromosome"/>
</dbReference>
<dbReference type="Gene3D" id="3.30.450.40">
    <property type="match status" value="1"/>
</dbReference>
<dbReference type="PANTHER" id="PTHR30136">
    <property type="entry name" value="HELIX-TURN-HELIX TRANSCRIPTIONAL REGULATOR, ICLR FAMILY"/>
    <property type="match status" value="1"/>
</dbReference>
<gene>
    <name evidence="6" type="ORF">ACH46_18480</name>
</gene>
<sequence length="257" mass="27560">MSDSADVVTSLARGIAVLRSLSVTDGPLTLAEVATRCNTTRATARRLLLTLEHLGYVASDGPTFWLRPRVMELGDAYLAGLGLPDLAHAHLERLADRVHDTTSLTVLDDDDIVYVDRVKASRVMTVNITVGTRFPAYIMSSGRVLLADLPVPELSRRVDAFPDEDLREHHSTRAEIQSAIDHARTDGFAITDKELDPALRSIAAPVRDSSGRAVAAVNVATSATRTSVDQLRMEILPELLTTTAAISAALAGTATPA</sequence>
<dbReference type="InterPro" id="IPR029016">
    <property type="entry name" value="GAF-like_dom_sf"/>
</dbReference>
<dbReference type="InterPro" id="IPR036388">
    <property type="entry name" value="WH-like_DNA-bd_sf"/>
</dbReference>
<dbReference type="EMBL" id="CP011853">
    <property type="protein sequence ID" value="ALG86118.1"/>
    <property type="molecule type" value="Genomic_DNA"/>
</dbReference>
<evidence type="ECO:0000259" key="5">
    <source>
        <dbReference type="PROSITE" id="PS51078"/>
    </source>
</evidence>
<accession>A0A0N9NJH5</accession>
<reference evidence="6 7" key="2">
    <citation type="journal article" date="2017" name="Int. J. Syst. Evol. Microbiol.">
        <title>Gordonia phthalatica sp. nov., a di-n-butyl phthalate-degrading bacterium isolated from activated sludge.</title>
        <authorList>
            <person name="Jin D."/>
            <person name="Kong X."/>
            <person name="Jia M."/>
            <person name="Yu X."/>
            <person name="Wang X."/>
            <person name="Zhuang X."/>
            <person name="Deng Y."/>
            <person name="Bai Z."/>
        </authorList>
    </citation>
    <scope>NUCLEOTIDE SEQUENCE [LARGE SCALE GENOMIC DNA]</scope>
    <source>
        <strain evidence="6 7">QH-11</strain>
    </source>
</reference>
<feature type="domain" description="HTH iclR-type" evidence="4">
    <location>
        <begin position="8"/>
        <end position="81"/>
    </location>
</feature>
<dbReference type="KEGG" id="goq:ACH46_18480"/>
<dbReference type="Gene3D" id="1.10.10.10">
    <property type="entry name" value="Winged helix-like DNA-binding domain superfamily/Winged helix DNA-binding domain"/>
    <property type="match status" value="1"/>
</dbReference>
<name>A0A0N9NJH5_9ACTN</name>
<protein>
    <recommendedName>
        <fullName evidence="8">IclR family transcriptional regulator</fullName>
    </recommendedName>
</protein>
<dbReference type="InterPro" id="IPR014757">
    <property type="entry name" value="Tscrpt_reg_IclR_C"/>
</dbReference>
<dbReference type="InterPro" id="IPR050707">
    <property type="entry name" value="HTH_MetabolicPath_Reg"/>
</dbReference>
<evidence type="ECO:0000259" key="4">
    <source>
        <dbReference type="PROSITE" id="PS51077"/>
    </source>
</evidence>
<dbReference type="SUPFAM" id="SSF55781">
    <property type="entry name" value="GAF domain-like"/>
    <property type="match status" value="1"/>
</dbReference>
<keyword evidence="2" id="KW-0238">DNA-binding</keyword>
<dbReference type="GO" id="GO:0003700">
    <property type="term" value="F:DNA-binding transcription factor activity"/>
    <property type="evidence" value="ECO:0007669"/>
    <property type="project" value="TreeGrafter"/>
</dbReference>
<evidence type="ECO:0000256" key="1">
    <source>
        <dbReference type="ARBA" id="ARBA00023015"/>
    </source>
</evidence>
<evidence type="ECO:0000313" key="7">
    <source>
        <dbReference type="Proteomes" id="UP000063789"/>
    </source>
</evidence>
<evidence type="ECO:0000256" key="2">
    <source>
        <dbReference type="ARBA" id="ARBA00023125"/>
    </source>
</evidence>
<dbReference type="AlphaFoldDB" id="A0A0N9NJH5"/>
<dbReference type="PROSITE" id="PS51078">
    <property type="entry name" value="ICLR_ED"/>
    <property type="match status" value="1"/>
</dbReference>
<dbReference type="GO" id="GO:0045892">
    <property type="term" value="P:negative regulation of DNA-templated transcription"/>
    <property type="evidence" value="ECO:0007669"/>
    <property type="project" value="TreeGrafter"/>
</dbReference>
<dbReference type="GO" id="GO:0003677">
    <property type="term" value="F:DNA binding"/>
    <property type="evidence" value="ECO:0007669"/>
    <property type="project" value="UniProtKB-KW"/>
</dbReference>
<dbReference type="STRING" id="1136941.ACH46_18480"/>
<evidence type="ECO:0008006" key="8">
    <source>
        <dbReference type="Google" id="ProtNLM"/>
    </source>
</evidence>
<feature type="domain" description="IclR-ED" evidence="5">
    <location>
        <begin position="69"/>
        <end position="252"/>
    </location>
</feature>
<dbReference type="PANTHER" id="PTHR30136:SF34">
    <property type="entry name" value="TRANSCRIPTIONAL REGULATOR"/>
    <property type="match status" value="1"/>
</dbReference>
<dbReference type="OrthoDB" id="60629at2"/>
<organism evidence="6 7">
    <name type="scientific">Gordonia phthalatica</name>
    <dbReference type="NCBI Taxonomy" id="1136941"/>
    <lineage>
        <taxon>Bacteria</taxon>
        <taxon>Bacillati</taxon>
        <taxon>Actinomycetota</taxon>
        <taxon>Actinomycetes</taxon>
        <taxon>Mycobacteriales</taxon>
        <taxon>Gordoniaceae</taxon>
        <taxon>Gordonia</taxon>
    </lineage>
</organism>
<keyword evidence="1" id="KW-0805">Transcription regulation</keyword>
<dbReference type="Pfam" id="PF01614">
    <property type="entry name" value="IclR_C"/>
    <property type="match status" value="1"/>
</dbReference>